<keyword evidence="7" id="KW-0812">Transmembrane</keyword>
<organism evidence="10 11">
    <name type="scientific">Adineta steineri</name>
    <dbReference type="NCBI Taxonomy" id="433720"/>
    <lineage>
        <taxon>Eukaryota</taxon>
        <taxon>Metazoa</taxon>
        <taxon>Spiralia</taxon>
        <taxon>Gnathifera</taxon>
        <taxon>Rotifera</taxon>
        <taxon>Eurotatoria</taxon>
        <taxon>Bdelloidea</taxon>
        <taxon>Adinetida</taxon>
        <taxon>Adinetidae</taxon>
        <taxon>Adineta</taxon>
    </lineage>
</organism>
<sequence length="747" mass="85909">MANTIVNSIEDFDNSRQKLFKLKWFVVSLGIITSLFVIATIVLAILFGIERNKTKPDSLFVVNNTDEICSSSYCIKAANTFLESIDETVDPCENFYQFTCGTWIKNTRIPEDSSDRNRFETLQTEVTYDVIDILSTPSSINDTISVINARKLYASCIDEETIEKNDVNEILSLIDREFGGWPILQESIWNESKFDLIDLSVKLSQYKSFPLFNVLTDIDEKNSSIYCIYIGQGSLGLFDRSYYINESEITRSYRQFIKGIAMAFTNNTSINDADVNEIFEFEKAIAENFLNTAEQHEGLFNRTTFGNLSTLMNTSFDFTDYLQRAYLLGNVTLNDTDIINIRELKVLRNISMIIKQNSSRIIQNYLIWRFIMNQISHMPKRFRVIQQQFYRIFIGTAIEKPRPIKCANYVNSNMGMVVSRLYIMKKFDRYSRQESMDMIKNIRDEFTNMINQSDWMDPSSKTVAIEKVQLVQQRVGYPDGLDSDNVTHLEQNYASYIFNSSYMQNILTMLQLNAQNNFYKLRKSVDRNDWAYAAPTDVNAYYDASFNDIIITAAILQAPLFSKDAPKYLNYGGIGVAIGHELTHGFDDIGRQFDKNGNRLPWWTNETINAFNGKKQCMIDQYNNYTVAQVNISISGQQTLGENIADNGGLKEAFLAYQNWARINPNMDKKLPGLTKYSAEQMFFMNFGLTWCAKLKDQAARIQTQIDVHAPNQFRVLGSTSNFAEFDRVFGCKPGQGNSRENKCHVW</sequence>
<name>A0A815N7R3_9BILA</name>
<evidence type="ECO:0000313" key="10">
    <source>
        <dbReference type="EMBL" id="CAF1434503.1"/>
    </source>
</evidence>
<evidence type="ECO:0000256" key="6">
    <source>
        <dbReference type="ARBA" id="ARBA00023049"/>
    </source>
</evidence>
<keyword evidence="2" id="KW-0645">Protease</keyword>
<evidence type="ECO:0000256" key="4">
    <source>
        <dbReference type="ARBA" id="ARBA00022801"/>
    </source>
</evidence>
<keyword evidence="5" id="KW-0862">Zinc</keyword>
<keyword evidence="6" id="KW-0482">Metalloprotease</keyword>
<comment type="cofactor">
    <cofactor evidence="1">
        <name>Zn(2+)</name>
        <dbReference type="ChEBI" id="CHEBI:29105"/>
    </cofactor>
</comment>
<dbReference type="CDD" id="cd08662">
    <property type="entry name" value="M13"/>
    <property type="match status" value="1"/>
</dbReference>
<evidence type="ECO:0000256" key="1">
    <source>
        <dbReference type="ARBA" id="ARBA00001947"/>
    </source>
</evidence>
<dbReference type="Gene3D" id="3.40.390.10">
    <property type="entry name" value="Collagenase (Catalytic Domain)"/>
    <property type="match status" value="1"/>
</dbReference>
<keyword evidence="7" id="KW-0472">Membrane</keyword>
<dbReference type="SUPFAM" id="SSF55486">
    <property type="entry name" value="Metalloproteases ('zincins'), catalytic domain"/>
    <property type="match status" value="1"/>
</dbReference>
<dbReference type="GO" id="GO:0005886">
    <property type="term" value="C:plasma membrane"/>
    <property type="evidence" value="ECO:0007669"/>
    <property type="project" value="TreeGrafter"/>
</dbReference>
<dbReference type="InterPro" id="IPR018497">
    <property type="entry name" value="Peptidase_M13_C"/>
</dbReference>
<gene>
    <name evidence="10" type="ORF">IZO911_LOCUS41429</name>
</gene>
<evidence type="ECO:0000259" key="8">
    <source>
        <dbReference type="Pfam" id="PF01431"/>
    </source>
</evidence>
<feature type="transmembrane region" description="Helical" evidence="7">
    <location>
        <begin position="24"/>
        <end position="49"/>
    </location>
</feature>
<keyword evidence="4" id="KW-0378">Hydrolase</keyword>
<evidence type="ECO:0000259" key="9">
    <source>
        <dbReference type="Pfam" id="PF05649"/>
    </source>
</evidence>
<keyword evidence="7" id="KW-1133">Transmembrane helix</keyword>
<dbReference type="EMBL" id="CAJNOE010001572">
    <property type="protein sequence ID" value="CAF1434503.1"/>
    <property type="molecule type" value="Genomic_DNA"/>
</dbReference>
<dbReference type="InterPro" id="IPR024079">
    <property type="entry name" value="MetalloPept_cat_dom_sf"/>
</dbReference>
<dbReference type="GO" id="GO:0016485">
    <property type="term" value="P:protein processing"/>
    <property type="evidence" value="ECO:0007669"/>
    <property type="project" value="TreeGrafter"/>
</dbReference>
<evidence type="ECO:0000256" key="3">
    <source>
        <dbReference type="ARBA" id="ARBA00022723"/>
    </source>
</evidence>
<dbReference type="Pfam" id="PF05649">
    <property type="entry name" value="Peptidase_M13_N"/>
    <property type="match status" value="1"/>
</dbReference>
<reference evidence="10" key="1">
    <citation type="submission" date="2021-02" db="EMBL/GenBank/DDBJ databases">
        <authorList>
            <person name="Nowell W R."/>
        </authorList>
    </citation>
    <scope>NUCLEOTIDE SEQUENCE</scope>
</reference>
<evidence type="ECO:0000313" key="11">
    <source>
        <dbReference type="Proteomes" id="UP000663860"/>
    </source>
</evidence>
<proteinExistence type="predicted"/>
<feature type="domain" description="Peptidase M13 C-terminal" evidence="8">
    <location>
        <begin position="539"/>
        <end position="746"/>
    </location>
</feature>
<dbReference type="PRINTS" id="PR00786">
    <property type="entry name" value="NEPRILYSIN"/>
</dbReference>
<dbReference type="InterPro" id="IPR042089">
    <property type="entry name" value="Peptidase_M13_dom_2"/>
</dbReference>
<evidence type="ECO:0000256" key="5">
    <source>
        <dbReference type="ARBA" id="ARBA00022833"/>
    </source>
</evidence>
<dbReference type="Proteomes" id="UP000663860">
    <property type="component" value="Unassembled WGS sequence"/>
</dbReference>
<evidence type="ECO:0000256" key="7">
    <source>
        <dbReference type="SAM" id="Phobius"/>
    </source>
</evidence>
<dbReference type="PANTHER" id="PTHR11733">
    <property type="entry name" value="ZINC METALLOPROTEASE FAMILY M13 NEPRILYSIN-RELATED"/>
    <property type="match status" value="1"/>
</dbReference>
<dbReference type="Gene3D" id="1.10.1380.10">
    <property type="entry name" value="Neutral endopeptidase , domain2"/>
    <property type="match status" value="1"/>
</dbReference>
<dbReference type="PANTHER" id="PTHR11733:SF133">
    <property type="entry name" value="PHOSPHATE-REGULATING NEUTRAL ENDOPEPTIDASE PHEX"/>
    <property type="match status" value="1"/>
</dbReference>
<dbReference type="InterPro" id="IPR008753">
    <property type="entry name" value="Peptidase_M13_N"/>
</dbReference>
<keyword evidence="3" id="KW-0479">Metal-binding</keyword>
<dbReference type="GO" id="GO:0046872">
    <property type="term" value="F:metal ion binding"/>
    <property type="evidence" value="ECO:0007669"/>
    <property type="project" value="UniProtKB-KW"/>
</dbReference>
<comment type="caution">
    <text evidence="10">The sequence shown here is derived from an EMBL/GenBank/DDBJ whole genome shotgun (WGS) entry which is preliminary data.</text>
</comment>
<dbReference type="PROSITE" id="PS51885">
    <property type="entry name" value="NEPRILYSIN"/>
    <property type="match status" value="1"/>
</dbReference>
<accession>A0A815N7R3</accession>
<evidence type="ECO:0000256" key="2">
    <source>
        <dbReference type="ARBA" id="ARBA00022670"/>
    </source>
</evidence>
<dbReference type="InterPro" id="IPR000718">
    <property type="entry name" value="Peptidase_M13"/>
</dbReference>
<protein>
    <submittedName>
        <fullName evidence="10">Uncharacterized protein</fullName>
    </submittedName>
</protein>
<dbReference type="GO" id="GO:0004222">
    <property type="term" value="F:metalloendopeptidase activity"/>
    <property type="evidence" value="ECO:0007669"/>
    <property type="project" value="InterPro"/>
</dbReference>
<dbReference type="Pfam" id="PF01431">
    <property type="entry name" value="Peptidase_M13"/>
    <property type="match status" value="1"/>
</dbReference>
<dbReference type="AlphaFoldDB" id="A0A815N7R3"/>
<feature type="domain" description="Peptidase M13 N-terminal" evidence="9">
    <location>
        <begin position="91"/>
        <end position="478"/>
    </location>
</feature>